<keyword evidence="4" id="KW-1185">Reference proteome</keyword>
<gene>
    <name evidence="3" type="ordered locus">HMPREF0389_00411</name>
</gene>
<evidence type="ECO:0000259" key="2">
    <source>
        <dbReference type="Pfam" id="PF12229"/>
    </source>
</evidence>
<sequence>MFLMKKLSQIKGLFAFVSMCIFTVLGLFLFTVGQPGEMKIGIEEHFYHIASKEDLDAELQKNFPTGFYLKTVYDVEKSMFVPFSELGVSYLSPKQEKYVNFFLEHKTLYKVWKAIPVKKSLEPIQISQQNLYYDKETLNKSISEQSEKFRSSSEDAFLMQIDGQIQVIPEKNGFQVITDDLADTLLEAIENQNYDNVFVTGELLFPDFKTSDISKYKLLLNQIVSDQLEDTSVQDNLLYIFSSLNNMRIPFGQQLTVSNNVENRIAVLSEKSLFDEKTKKEVNQLFDHLFDSLKQKGFIIEQYQSDTISIGEQVAGNHLCPVLKIKNNKYKSIIFSCYIKDNQLNLLVIAEK</sequence>
<protein>
    <recommendedName>
        <fullName evidence="2">YoaR-like putative peptidoglycan binding domain-containing protein</fullName>
    </recommendedName>
</protein>
<feature type="transmembrane region" description="Helical" evidence="1">
    <location>
        <begin position="12"/>
        <end position="32"/>
    </location>
</feature>
<evidence type="ECO:0000313" key="4">
    <source>
        <dbReference type="Proteomes" id="UP000007468"/>
    </source>
</evidence>
<dbReference type="EMBL" id="CP002390">
    <property type="protein sequence ID" value="EFE28496.1"/>
    <property type="molecule type" value="Genomic_DNA"/>
</dbReference>
<dbReference type="KEGG" id="faa:HMPREF0389_00411"/>
<feature type="domain" description="YoaR-like putative peptidoglycan binding" evidence="2">
    <location>
        <begin position="81"/>
        <end position="192"/>
    </location>
</feature>
<proteinExistence type="predicted"/>
<dbReference type="InterPro" id="IPR022029">
    <property type="entry name" value="YoaR-like_PG-bd"/>
</dbReference>
<evidence type="ECO:0000313" key="3">
    <source>
        <dbReference type="EMBL" id="EFE28496.1"/>
    </source>
</evidence>
<accession>D6GS55</accession>
<keyword evidence="1" id="KW-0472">Membrane</keyword>
<keyword evidence="1" id="KW-1133">Transmembrane helix</keyword>
<keyword evidence="1" id="KW-0812">Transmembrane</keyword>
<name>D6GS55_FILAD</name>
<dbReference type="STRING" id="546269.HMPREF0389_00411"/>
<organism evidence="3 4">
    <name type="scientific">Filifactor alocis (strain ATCC 35896 / CCUG 47790 / D40 B5)</name>
    <name type="common">Fusobacterium alocis</name>
    <dbReference type="NCBI Taxonomy" id="546269"/>
    <lineage>
        <taxon>Bacteria</taxon>
        <taxon>Bacillati</taxon>
        <taxon>Bacillota</taxon>
        <taxon>Clostridia</taxon>
        <taxon>Peptostreptococcales</taxon>
        <taxon>Filifactoraceae</taxon>
        <taxon>Filifactor</taxon>
    </lineage>
</organism>
<dbReference type="Pfam" id="PF12229">
    <property type="entry name" value="PG_binding_4"/>
    <property type="match status" value="1"/>
</dbReference>
<dbReference type="AlphaFoldDB" id="D6GS55"/>
<evidence type="ECO:0000256" key="1">
    <source>
        <dbReference type="SAM" id="Phobius"/>
    </source>
</evidence>
<dbReference type="Proteomes" id="UP000007468">
    <property type="component" value="Chromosome"/>
</dbReference>
<reference evidence="4" key="1">
    <citation type="submission" date="2010-12" db="EMBL/GenBank/DDBJ databases">
        <title>The genome sequence of Filifactor alocis strain ATCC 35896.</title>
        <authorList>
            <consortium name="The Broad Institute Genome Sequencing Platform"/>
            <person name="Ward D."/>
            <person name="Earl A."/>
            <person name="Feldgarden M."/>
            <person name="Young S.K."/>
            <person name="Gargeya S."/>
            <person name="Zeng Q."/>
            <person name="Alvarado L."/>
            <person name="Berlin A."/>
            <person name="Bochicchio J."/>
            <person name="Chapman S.B."/>
            <person name="Chen Z."/>
            <person name="Freedman E."/>
            <person name="Gellesch M."/>
            <person name="Goldberg J."/>
            <person name="Griggs A."/>
            <person name="Gujja S."/>
            <person name="Heilman E."/>
            <person name="Heiman D."/>
            <person name="Howarth C."/>
            <person name="Mehta T."/>
            <person name="Neiman D."/>
            <person name="Pearson M."/>
            <person name="Roberts A."/>
            <person name="Saif S."/>
            <person name="Shea T."/>
            <person name="Shenoy N."/>
            <person name="Sisk P."/>
            <person name="Stolte C."/>
            <person name="Sykes S."/>
            <person name="White J."/>
            <person name="Yandava C."/>
            <person name="Izard J."/>
            <person name="Blanton J.M."/>
            <person name="Baranova O.V."/>
            <person name="Tanner A.C."/>
            <person name="Dewhirst F.E."/>
            <person name="Haas B."/>
            <person name="Nusbaum C."/>
            <person name="Birren B."/>
        </authorList>
    </citation>
    <scope>NUCLEOTIDE SEQUENCE [LARGE SCALE GENOMIC DNA]</scope>
    <source>
        <strain evidence="4">ATCC 35896 / D40 B5</strain>
    </source>
</reference>